<dbReference type="CDD" id="cd00009">
    <property type="entry name" value="AAA"/>
    <property type="match status" value="1"/>
</dbReference>
<protein>
    <submittedName>
        <fullName evidence="3">Orc1/cdc6 family replication initiation protein</fullName>
    </submittedName>
</protein>
<dbReference type="SMART" id="SM00382">
    <property type="entry name" value="AAA"/>
    <property type="match status" value="1"/>
</dbReference>
<sequence>MSWFSDLFSRKKSSRFEEEVPAEAAETAEDEASTTADSPPAFPEFKLGAGAKVTEFPAPFVPEPTEITRTSPLESARKRQRVSLAFDVSQPVSSRDALRGRDSKLTALLSGTLYGGNHAFIYGPRGSGKTSLARVFGDYADEEGAVVLYMASIGSITFPELMLPYVEQIPKTCFDPRDQQLLEDAIDQARTNCSARNLVNYLAEIKYSRVIFILDEFDRIENMETRSEVASLLKLSSDARLPVSFLLVGIASDVPALIDAHPSLRRHVTPVSIEPLTDEEVCTILDICANISGLVFTTDAKKKIAELACGSPYHARLFGMHAACVALDDNVATVTVGAVLGGIEAAFVEWNEFNTDDADLFKQLAQAEADHPESLADFARKAAHRRGLDVSDIKELVMSEAASGSVRDLSTAAARLSSAITSEGDLVVFKDSLAPQFLLVALELTQPQGTMPSYAREQA</sequence>
<dbReference type="InterPro" id="IPR027417">
    <property type="entry name" value="P-loop_NTPase"/>
</dbReference>
<dbReference type="EMBL" id="CP073910">
    <property type="protein sequence ID" value="QUT04900.1"/>
    <property type="molecule type" value="Genomic_DNA"/>
</dbReference>
<gene>
    <name evidence="3" type="ORF">KFK14_18015</name>
</gene>
<reference evidence="3" key="1">
    <citation type="submission" date="2021-04" db="EMBL/GenBank/DDBJ databases">
        <title>Isolation of p-tert-butylphenol degrading bacteria Sphingobium phenoxybenzoativorans Tas13 from active sludge.</title>
        <authorList>
            <person name="Li Y."/>
        </authorList>
    </citation>
    <scope>NUCLEOTIDE SEQUENCE</scope>
    <source>
        <strain evidence="3">Tas13</strain>
    </source>
</reference>
<dbReference type="SUPFAM" id="SSF52540">
    <property type="entry name" value="P-loop containing nucleoside triphosphate hydrolases"/>
    <property type="match status" value="1"/>
</dbReference>
<evidence type="ECO:0000256" key="1">
    <source>
        <dbReference type="SAM" id="MobiDB-lite"/>
    </source>
</evidence>
<accession>A0A975Q0I4</accession>
<name>A0A975Q0I4_9SPHN</name>
<dbReference type="InterPro" id="IPR041664">
    <property type="entry name" value="AAA_16"/>
</dbReference>
<keyword evidence="4" id="KW-1185">Reference proteome</keyword>
<dbReference type="Gene3D" id="3.40.50.300">
    <property type="entry name" value="P-loop containing nucleotide triphosphate hydrolases"/>
    <property type="match status" value="1"/>
</dbReference>
<dbReference type="RefSeq" id="WP_212608634.1">
    <property type="nucleotide sequence ID" value="NZ_CP073910.1"/>
</dbReference>
<evidence type="ECO:0000259" key="2">
    <source>
        <dbReference type="SMART" id="SM00382"/>
    </source>
</evidence>
<dbReference type="KEGG" id="spph:KFK14_18015"/>
<feature type="region of interest" description="Disordered" evidence="1">
    <location>
        <begin position="1"/>
        <end position="45"/>
    </location>
</feature>
<dbReference type="InterPro" id="IPR003593">
    <property type="entry name" value="AAA+_ATPase"/>
</dbReference>
<dbReference type="Proteomes" id="UP000681425">
    <property type="component" value="Chromosome"/>
</dbReference>
<dbReference type="AlphaFoldDB" id="A0A975Q0I4"/>
<evidence type="ECO:0000313" key="4">
    <source>
        <dbReference type="Proteomes" id="UP000681425"/>
    </source>
</evidence>
<dbReference type="PANTHER" id="PTHR34301">
    <property type="entry name" value="DNA-BINDING PROTEIN-RELATED"/>
    <property type="match status" value="1"/>
</dbReference>
<dbReference type="Pfam" id="PF13191">
    <property type="entry name" value="AAA_16"/>
    <property type="match status" value="1"/>
</dbReference>
<dbReference type="PANTHER" id="PTHR34301:SF8">
    <property type="entry name" value="ATPASE DOMAIN-CONTAINING PROTEIN"/>
    <property type="match status" value="1"/>
</dbReference>
<proteinExistence type="predicted"/>
<feature type="domain" description="AAA+ ATPase" evidence="2">
    <location>
        <begin position="115"/>
        <end position="274"/>
    </location>
</feature>
<evidence type="ECO:0000313" key="3">
    <source>
        <dbReference type="EMBL" id="QUT04900.1"/>
    </source>
</evidence>
<organism evidence="3 4">
    <name type="scientific">Sphingobium phenoxybenzoativorans</name>
    <dbReference type="NCBI Taxonomy" id="1592790"/>
    <lineage>
        <taxon>Bacteria</taxon>
        <taxon>Pseudomonadati</taxon>
        <taxon>Pseudomonadota</taxon>
        <taxon>Alphaproteobacteria</taxon>
        <taxon>Sphingomonadales</taxon>
        <taxon>Sphingomonadaceae</taxon>
        <taxon>Sphingobium</taxon>
    </lineage>
</organism>